<evidence type="ECO:0000256" key="2">
    <source>
        <dbReference type="ARBA" id="ARBA00022989"/>
    </source>
</evidence>
<dbReference type="Pfam" id="PF17047">
    <property type="entry name" value="SMP_LBD"/>
    <property type="match status" value="1"/>
</dbReference>
<gene>
    <name evidence="4" type="primary">ESYT2_1</name>
    <name evidence="4" type="ORF">GOODEAATRI_028737</name>
</gene>
<dbReference type="PANTHER" id="PTHR45761:SF2">
    <property type="entry name" value="EXTENDED SYNAPTOTAGMIN-2"/>
    <property type="match status" value="1"/>
</dbReference>
<keyword evidence="1" id="KW-0812">Transmembrane</keyword>
<feature type="domain" description="Synaptotagmin SMP" evidence="3">
    <location>
        <begin position="1"/>
        <end position="55"/>
    </location>
</feature>
<organism evidence="4 5">
    <name type="scientific">Goodea atripinnis</name>
    <dbReference type="NCBI Taxonomy" id="208336"/>
    <lineage>
        <taxon>Eukaryota</taxon>
        <taxon>Metazoa</taxon>
        <taxon>Chordata</taxon>
        <taxon>Craniata</taxon>
        <taxon>Vertebrata</taxon>
        <taxon>Euteleostomi</taxon>
        <taxon>Actinopterygii</taxon>
        <taxon>Neopterygii</taxon>
        <taxon>Teleostei</taxon>
        <taxon>Neoteleostei</taxon>
        <taxon>Acanthomorphata</taxon>
        <taxon>Ovalentaria</taxon>
        <taxon>Atherinomorphae</taxon>
        <taxon>Cyprinodontiformes</taxon>
        <taxon>Goodeidae</taxon>
        <taxon>Goodea</taxon>
    </lineage>
</organism>
<dbReference type="InterPro" id="IPR039010">
    <property type="entry name" value="Synaptotagmin_SMP"/>
</dbReference>
<comment type="caution">
    <text evidence="4">The sequence shown here is derived from an EMBL/GenBank/DDBJ whole genome shotgun (WGS) entry which is preliminary data.</text>
</comment>
<keyword evidence="5" id="KW-1185">Reference proteome</keyword>
<evidence type="ECO:0000313" key="4">
    <source>
        <dbReference type="EMBL" id="MEQ2179791.1"/>
    </source>
</evidence>
<sequence length="59" mass="6526">FVGNTEIDVDIKRYYCKAGIRSIQIHGVLRVVMEPLLGDVPLVGGLSLFFLKKPVSADH</sequence>
<protein>
    <submittedName>
        <fullName evidence="4">Extended synaptotagmin-2</fullName>
    </submittedName>
</protein>
<accession>A0ABV0P8M3</accession>
<dbReference type="InterPro" id="IPR051634">
    <property type="entry name" value="Extended_Synaptotagmin"/>
</dbReference>
<reference evidence="4 5" key="1">
    <citation type="submission" date="2021-06" db="EMBL/GenBank/DDBJ databases">
        <authorList>
            <person name="Palmer J.M."/>
        </authorList>
    </citation>
    <scope>NUCLEOTIDE SEQUENCE [LARGE SCALE GENOMIC DNA]</scope>
    <source>
        <strain evidence="4 5">GA_2019</strain>
        <tissue evidence="4">Muscle</tissue>
    </source>
</reference>
<proteinExistence type="predicted"/>
<feature type="non-terminal residue" evidence="4">
    <location>
        <position position="1"/>
    </location>
</feature>
<evidence type="ECO:0000313" key="5">
    <source>
        <dbReference type="Proteomes" id="UP001476798"/>
    </source>
</evidence>
<dbReference type="Proteomes" id="UP001476798">
    <property type="component" value="Unassembled WGS sequence"/>
</dbReference>
<keyword evidence="2" id="KW-1133">Transmembrane helix</keyword>
<dbReference type="PANTHER" id="PTHR45761">
    <property type="entry name" value="EXTENDED SYNAPTOTAGMIN-LIKE PROTEIN 2, ISOFORM C"/>
    <property type="match status" value="1"/>
</dbReference>
<evidence type="ECO:0000259" key="3">
    <source>
        <dbReference type="Pfam" id="PF17047"/>
    </source>
</evidence>
<name>A0ABV0P8M3_9TELE</name>
<dbReference type="EMBL" id="JAHRIO010064030">
    <property type="protein sequence ID" value="MEQ2179791.1"/>
    <property type="molecule type" value="Genomic_DNA"/>
</dbReference>
<evidence type="ECO:0000256" key="1">
    <source>
        <dbReference type="ARBA" id="ARBA00022692"/>
    </source>
</evidence>
<keyword evidence="2" id="KW-0472">Membrane</keyword>